<protein>
    <submittedName>
        <fullName evidence="6">Iron dependent repressor</fullName>
    </submittedName>
</protein>
<dbReference type="InterPro" id="IPR001367">
    <property type="entry name" value="Fe_dep_repressor"/>
</dbReference>
<dbReference type="GO" id="GO:0003700">
    <property type="term" value="F:DNA-binding transcription factor activity"/>
    <property type="evidence" value="ECO:0007669"/>
    <property type="project" value="InterPro"/>
</dbReference>
<dbReference type="SUPFAM" id="SSF46785">
    <property type="entry name" value="Winged helix' DNA-binding domain"/>
    <property type="match status" value="1"/>
</dbReference>
<reference evidence="6 7" key="1">
    <citation type="journal article" date="2011" name="J. Bacteriol.">
        <title>Complete genome sequence of the thermoacidophilic crenarchaeon Thermoproteus uzoniensis 768-20.</title>
        <authorList>
            <person name="Mardanov A.V."/>
            <person name="Gumerov V.M."/>
            <person name="Beletsky A.V."/>
            <person name="Prokofeva M.I."/>
            <person name="Bonch-Osmolovskaya E.A."/>
            <person name="Ravin N.V."/>
            <person name="Skryabin K.G."/>
        </authorList>
    </citation>
    <scope>NUCLEOTIDE SEQUENCE [LARGE SCALE GENOMIC DNA]</scope>
    <source>
        <strain evidence="6 7">768-20</strain>
    </source>
</reference>
<feature type="domain" description="HTH dtxR-type" evidence="5">
    <location>
        <begin position="18"/>
        <end position="73"/>
    </location>
</feature>
<dbReference type="STRING" id="999630.TUZN_0533"/>
<keyword evidence="3" id="KW-0238">DNA-binding</keyword>
<evidence type="ECO:0000256" key="4">
    <source>
        <dbReference type="ARBA" id="ARBA00023163"/>
    </source>
</evidence>
<evidence type="ECO:0000313" key="6">
    <source>
        <dbReference type="EMBL" id="AEA12027.1"/>
    </source>
</evidence>
<dbReference type="InterPro" id="IPR036388">
    <property type="entry name" value="WH-like_DNA-bd_sf"/>
</dbReference>
<comment type="similarity">
    <text evidence="1">Belongs to the DtxR/MntR family.</text>
</comment>
<dbReference type="Pfam" id="PF02742">
    <property type="entry name" value="Fe_dep_repr_C"/>
    <property type="match status" value="1"/>
</dbReference>
<dbReference type="OrthoDB" id="24735at2157"/>
<dbReference type="HOGENOM" id="CLU_069532_3_0_2"/>
<dbReference type="RefSeq" id="WP_013679363.1">
    <property type="nucleotide sequence ID" value="NC_015315.1"/>
</dbReference>
<dbReference type="Pfam" id="PF01325">
    <property type="entry name" value="Fe_dep_repress"/>
    <property type="match status" value="1"/>
</dbReference>
<dbReference type="GO" id="GO:0046983">
    <property type="term" value="F:protein dimerization activity"/>
    <property type="evidence" value="ECO:0007669"/>
    <property type="project" value="InterPro"/>
</dbReference>
<dbReference type="InterPro" id="IPR022689">
    <property type="entry name" value="Iron_dep_repressor"/>
</dbReference>
<name>F2L3P3_THEU7</name>
<evidence type="ECO:0000256" key="3">
    <source>
        <dbReference type="ARBA" id="ARBA00023125"/>
    </source>
</evidence>
<sequence length="138" mass="15513">MDVDSMRKGHEVKDVRPEHYLEAIYALSRSGRVTLSALAEVLGVKPSSAQKMLRRLDELGYITYRGREGIEITERGLAVLEGLDRAHKTLAEFFRLIGVDDELAEIEAEKLEHVMDPRVVERIAKLAEALKQLSEALA</sequence>
<dbReference type="SMART" id="SM00347">
    <property type="entry name" value="HTH_MARR"/>
    <property type="match status" value="1"/>
</dbReference>
<dbReference type="InterPro" id="IPR036421">
    <property type="entry name" value="Fe_dep_repressor_sf"/>
</dbReference>
<dbReference type="SMART" id="SM00529">
    <property type="entry name" value="HTH_DTXR"/>
    <property type="match status" value="1"/>
</dbReference>
<evidence type="ECO:0000256" key="2">
    <source>
        <dbReference type="ARBA" id="ARBA00023015"/>
    </source>
</evidence>
<reference key="2">
    <citation type="submission" date="2011-03" db="EMBL/GenBank/DDBJ databases">
        <title>Complete genome sequence of the thermoacidophilic crenarchaeon Thermoproteus uzoniensis 768-20.</title>
        <authorList>
            <person name="Mardanov A.V."/>
            <person name="Gumerov V.M."/>
            <person name="Beletsky A.V."/>
            <person name="Prokofeva M.I."/>
            <person name="Bonch-Osmolovskaya E.A."/>
            <person name="Ravin N.V."/>
            <person name="Skryabin K.G."/>
        </authorList>
    </citation>
    <scope>NUCLEOTIDE SEQUENCE</scope>
    <source>
        <strain>768-20</strain>
    </source>
</reference>
<dbReference type="InterPro" id="IPR050536">
    <property type="entry name" value="DtxR_MntR_Metal-Reg"/>
</dbReference>
<dbReference type="PANTHER" id="PTHR33238:SF7">
    <property type="entry name" value="IRON-DEPENDENT TRANSCRIPTIONAL REGULATOR"/>
    <property type="match status" value="1"/>
</dbReference>
<organism evidence="6 7">
    <name type="scientific">Thermoproteus uzoniensis (strain 768-20)</name>
    <dbReference type="NCBI Taxonomy" id="999630"/>
    <lineage>
        <taxon>Archaea</taxon>
        <taxon>Thermoproteota</taxon>
        <taxon>Thermoprotei</taxon>
        <taxon>Thermoproteales</taxon>
        <taxon>Thermoproteaceae</taxon>
        <taxon>Thermoproteus</taxon>
    </lineage>
</organism>
<dbReference type="Gene3D" id="1.10.60.10">
    <property type="entry name" value="Iron dependent repressor, metal binding and dimerisation domain"/>
    <property type="match status" value="1"/>
</dbReference>
<evidence type="ECO:0000256" key="1">
    <source>
        <dbReference type="ARBA" id="ARBA00007871"/>
    </source>
</evidence>
<accession>F2L3P3</accession>
<dbReference type="InterPro" id="IPR036390">
    <property type="entry name" value="WH_DNA-bd_sf"/>
</dbReference>
<evidence type="ECO:0000259" key="5">
    <source>
        <dbReference type="PROSITE" id="PS50944"/>
    </source>
</evidence>
<keyword evidence="7" id="KW-1185">Reference proteome</keyword>
<dbReference type="AlphaFoldDB" id="F2L3P3"/>
<gene>
    <name evidence="6" type="ordered locus">TUZN_0533</name>
</gene>
<evidence type="ECO:0000313" key="7">
    <source>
        <dbReference type="Proteomes" id="UP000008138"/>
    </source>
</evidence>
<dbReference type="InterPro" id="IPR022687">
    <property type="entry name" value="HTH_DTXR"/>
</dbReference>
<dbReference type="eggNOG" id="arCOG02100">
    <property type="taxonomic scope" value="Archaea"/>
</dbReference>
<dbReference type="Gene3D" id="1.10.10.10">
    <property type="entry name" value="Winged helix-like DNA-binding domain superfamily/Winged helix DNA-binding domain"/>
    <property type="match status" value="1"/>
</dbReference>
<dbReference type="EMBL" id="CP002590">
    <property type="protein sequence ID" value="AEA12027.1"/>
    <property type="molecule type" value="Genomic_DNA"/>
</dbReference>
<dbReference type="PANTHER" id="PTHR33238">
    <property type="entry name" value="IRON (METAL) DEPENDENT REPRESSOR, DTXR FAMILY"/>
    <property type="match status" value="1"/>
</dbReference>
<keyword evidence="2" id="KW-0805">Transcription regulation</keyword>
<dbReference type="PROSITE" id="PS50944">
    <property type="entry name" value="HTH_DTXR"/>
    <property type="match status" value="1"/>
</dbReference>
<dbReference type="GO" id="GO:0046914">
    <property type="term" value="F:transition metal ion binding"/>
    <property type="evidence" value="ECO:0007669"/>
    <property type="project" value="InterPro"/>
</dbReference>
<dbReference type="KEGG" id="tuz:TUZN_0533"/>
<keyword evidence="4" id="KW-0804">Transcription</keyword>
<dbReference type="InterPro" id="IPR000835">
    <property type="entry name" value="HTH_MarR-typ"/>
</dbReference>
<dbReference type="Proteomes" id="UP000008138">
    <property type="component" value="Chromosome"/>
</dbReference>
<dbReference type="GeneID" id="10360076"/>
<dbReference type="GO" id="GO:0003677">
    <property type="term" value="F:DNA binding"/>
    <property type="evidence" value="ECO:0007669"/>
    <property type="project" value="UniProtKB-KW"/>
</dbReference>
<proteinExistence type="inferred from homology"/>